<name>A0A2P5EF34_TREOI</name>
<organism evidence="1 2">
    <name type="scientific">Trema orientale</name>
    <name type="common">Charcoal tree</name>
    <name type="synonym">Celtis orientalis</name>
    <dbReference type="NCBI Taxonomy" id="63057"/>
    <lineage>
        <taxon>Eukaryota</taxon>
        <taxon>Viridiplantae</taxon>
        <taxon>Streptophyta</taxon>
        <taxon>Embryophyta</taxon>
        <taxon>Tracheophyta</taxon>
        <taxon>Spermatophyta</taxon>
        <taxon>Magnoliopsida</taxon>
        <taxon>eudicotyledons</taxon>
        <taxon>Gunneridae</taxon>
        <taxon>Pentapetalae</taxon>
        <taxon>rosids</taxon>
        <taxon>fabids</taxon>
        <taxon>Rosales</taxon>
        <taxon>Cannabaceae</taxon>
        <taxon>Trema</taxon>
    </lineage>
</organism>
<proteinExistence type="predicted"/>
<comment type="caution">
    <text evidence="1">The sequence shown here is derived from an EMBL/GenBank/DDBJ whole genome shotgun (WGS) entry which is preliminary data.</text>
</comment>
<evidence type="ECO:0000313" key="2">
    <source>
        <dbReference type="Proteomes" id="UP000237000"/>
    </source>
</evidence>
<keyword evidence="2" id="KW-1185">Reference proteome</keyword>
<protein>
    <submittedName>
        <fullName evidence="1">Uncharacterized protein</fullName>
    </submittedName>
</protein>
<evidence type="ECO:0000313" key="1">
    <source>
        <dbReference type="EMBL" id="PON84140.1"/>
    </source>
</evidence>
<gene>
    <name evidence="1" type="ORF">TorRG33x02_200380</name>
</gene>
<reference evidence="2" key="1">
    <citation type="submission" date="2016-06" db="EMBL/GenBank/DDBJ databases">
        <title>Parallel loss of symbiosis genes in relatives of nitrogen-fixing non-legume Parasponia.</title>
        <authorList>
            <person name="Van Velzen R."/>
            <person name="Holmer R."/>
            <person name="Bu F."/>
            <person name="Rutten L."/>
            <person name="Van Zeijl A."/>
            <person name="Liu W."/>
            <person name="Santuari L."/>
            <person name="Cao Q."/>
            <person name="Sharma T."/>
            <person name="Shen D."/>
            <person name="Roswanjaya Y."/>
            <person name="Wardhani T."/>
            <person name="Kalhor M.S."/>
            <person name="Jansen J."/>
            <person name="Van den Hoogen J."/>
            <person name="Gungor B."/>
            <person name="Hartog M."/>
            <person name="Hontelez J."/>
            <person name="Verver J."/>
            <person name="Yang W.-C."/>
            <person name="Schijlen E."/>
            <person name="Repin R."/>
            <person name="Schilthuizen M."/>
            <person name="Schranz E."/>
            <person name="Heidstra R."/>
            <person name="Miyata K."/>
            <person name="Fedorova E."/>
            <person name="Kohlen W."/>
            <person name="Bisseling T."/>
            <person name="Smit S."/>
            <person name="Geurts R."/>
        </authorList>
    </citation>
    <scope>NUCLEOTIDE SEQUENCE [LARGE SCALE GENOMIC DNA]</scope>
    <source>
        <strain evidence="2">cv. RG33-2</strain>
    </source>
</reference>
<dbReference type="OrthoDB" id="1906820at2759"/>
<dbReference type="EMBL" id="JXTC01000167">
    <property type="protein sequence ID" value="PON84140.1"/>
    <property type="molecule type" value="Genomic_DNA"/>
</dbReference>
<accession>A0A2P5EF34</accession>
<dbReference type="Proteomes" id="UP000237000">
    <property type="component" value="Unassembled WGS sequence"/>
</dbReference>
<dbReference type="InParanoid" id="A0A2P5EF34"/>
<sequence length="89" mass="10457">MSKLIIEDEFKFTLIVLWIIWFERNKVVHREKRKESALVASWAERFYEEVPQTSVLRFISASWNAQKPTGEFLSLGLRDTSPQHSVNSC</sequence>
<dbReference type="AlphaFoldDB" id="A0A2P5EF34"/>